<evidence type="ECO:0000256" key="18">
    <source>
        <dbReference type="RuleBase" id="RU003938"/>
    </source>
</evidence>
<feature type="transmembrane region" description="Helical" evidence="19">
    <location>
        <begin position="198"/>
        <end position="216"/>
    </location>
</feature>
<protein>
    <recommendedName>
        <fullName evidence="7 18">Phosphatidate cytidylyltransferase</fullName>
        <ecNumber evidence="6 18">2.7.7.41</ecNumber>
    </recommendedName>
</protein>
<feature type="transmembrane region" description="Helical" evidence="19">
    <location>
        <begin position="135"/>
        <end position="153"/>
    </location>
</feature>
<comment type="catalytic activity">
    <reaction evidence="1 18">
        <text>a 1,2-diacyl-sn-glycero-3-phosphate + CTP + H(+) = a CDP-1,2-diacyl-sn-glycerol + diphosphate</text>
        <dbReference type="Rhea" id="RHEA:16229"/>
        <dbReference type="ChEBI" id="CHEBI:15378"/>
        <dbReference type="ChEBI" id="CHEBI:33019"/>
        <dbReference type="ChEBI" id="CHEBI:37563"/>
        <dbReference type="ChEBI" id="CHEBI:58332"/>
        <dbReference type="ChEBI" id="CHEBI:58608"/>
        <dbReference type="EC" id="2.7.7.41"/>
    </reaction>
</comment>
<keyword evidence="8" id="KW-1003">Cell membrane</keyword>
<keyword evidence="10 18" id="KW-0808">Transferase</keyword>
<dbReference type="GO" id="GO:0005886">
    <property type="term" value="C:plasma membrane"/>
    <property type="evidence" value="ECO:0007669"/>
    <property type="project" value="UniProtKB-SubCell"/>
</dbReference>
<keyword evidence="21" id="KW-1185">Reference proteome</keyword>
<evidence type="ECO:0000256" key="8">
    <source>
        <dbReference type="ARBA" id="ARBA00022475"/>
    </source>
</evidence>
<evidence type="ECO:0000256" key="19">
    <source>
        <dbReference type="SAM" id="Phobius"/>
    </source>
</evidence>
<comment type="caution">
    <text evidence="20">The sequence shown here is derived from an EMBL/GenBank/DDBJ whole genome shotgun (WGS) entry which is preliminary data.</text>
</comment>
<dbReference type="Proteomes" id="UP000035068">
    <property type="component" value="Unassembled WGS sequence"/>
</dbReference>
<evidence type="ECO:0000256" key="11">
    <source>
        <dbReference type="ARBA" id="ARBA00022692"/>
    </source>
</evidence>
<keyword evidence="13 19" id="KW-1133">Transmembrane helix</keyword>
<evidence type="ECO:0000256" key="5">
    <source>
        <dbReference type="ARBA" id="ARBA00010185"/>
    </source>
</evidence>
<keyword evidence="17" id="KW-1208">Phospholipid metabolism</keyword>
<evidence type="ECO:0000256" key="1">
    <source>
        <dbReference type="ARBA" id="ARBA00001698"/>
    </source>
</evidence>
<evidence type="ECO:0000313" key="21">
    <source>
        <dbReference type="Proteomes" id="UP000035068"/>
    </source>
</evidence>
<dbReference type="PANTHER" id="PTHR46382">
    <property type="entry name" value="PHOSPHATIDATE CYTIDYLYLTRANSFERASE"/>
    <property type="match status" value="1"/>
</dbReference>
<evidence type="ECO:0000256" key="7">
    <source>
        <dbReference type="ARBA" id="ARBA00019373"/>
    </source>
</evidence>
<gene>
    <name evidence="20" type="ORF">GFER_10550</name>
</gene>
<comment type="pathway">
    <text evidence="3 18">Phospholipid metabolism; CDP-diacylglycerol biosynthesis; CDP-diacylglycerol from sn-glycerol 3-phosphate: step 3/3.</text>
</comment>
<reference evidence="20 21" key="1">
    <citation type="submission" date="2014-12" db="EMBL/GenBank/DDBJ databases">
        <title>Genomes of Geoalkalibacter ferrihydriticus and Geoalkalibacter subterraneus, two haloalkaliphilic metal-reducing members of the Geobacteraceae.</title>
        <authorList>
            <person name="Badalamenti J.P."/>
            <person name="Torres C.I."/>
            <person name="Krajmalnik-Brown R."/>
            <person name="Bond D.R."/>
        </authorList>
    </citation>
    <scope>NUCLEOTIDE SEQUENCE [LARGE SCALE GENOMIC DNA]</scope>
    <source>
        <strain evidence="20 21">DSM 17813</strain>
    </source>
</reference>
<evidence type="ECO:0000256" key="2">
    <source>
        <dbReference type="ARBA" id="ARBA00004651"/>
    </source>
</evidence>
<accession>A0A0C2DT16</accession>
<evidence type="ECO:0000256" key="9">
    <source>
        <dbReference type="ARBA" id="ARBA00022516"/>
    </source>
</evidence>
<feature type="transmembrane region" description="Helical" evidence="19">
    <location>
        <begin position="108"/>
        <end position="129"/>
    </location>
</feature>
<evidence type="ECO:0000256" key="17">
    <source>
        <dbReference type="ARBA" id="ARBA00023264"/>
    </source>
</evidence>
<dbReference type="InterPro" id="IPR000374">
    <property type="entry name" value="PC_trans"/>
</dbReference>
<dbReference type="PROSITE" id="PS01315">
    <property type="entry name" value="CDS"/>
    <property type="match status" value="1"/>
</dbReference>
<evidence type="ECO:0000256" key="15">
    <source>
        <dbReference type="ARBA" id="ARBA00023136"/>
    </source>
</evidence>
<evidence type="ECO:0000256" key="10">
    <source>
        <dbReference type="ARBA" id="ARBA00022679"/>
    </source>
</evidence>
<dbReference type="PANTHER" id="PTHR46382:SF1">
    <property type="entry name" value="PHOSPHATIDATE CYTIDYLYLTRANSFERASE"/>
    <property type="match status" value="1"/>
</dbReference>
<name>A0A0C2DT16_9BACT</name>
<keyword evidence="14" id="KW-0443">Lipid metabolism</keyword>
<feature type="transmembrane region" description="Helical" evidence="19">
    <location>
        <begin position="174"/>
        <end position="192"/>
    </location>
</feature>
<comment type="pathway">
    <text evidence="4">Lipid metabolism.</text>
</comment>
<dbReference type="GO" id="GO:0004605">
    <property type="term" value="F:phosphatidate cytidylyltransferase activity"/>
    <property type="evidence" value="ECO:0007669"/>
    <property type="project" value="UniProtKB-EC"/>
</dbReference>
<comment type="subcellular location">
    <subcellularLocation>
        <location evidence="2">Cell membrane</location>
        <topology evidence="2">Multi-pass membrane protein</topology>
    </subcellularLocation>
</comment>
<sequence>MKQRILTGIIALPALLLYIYFANPFFYRLLILVVAGLALLEFYRMVLPAERKQEQLPAVAGGVLFVLLTATGNATAILAGMSLLLLFWVGWFLFNFRDLNSVIHHLGLIYLGIFYVGLPLGLLAALGDVPWGRQWVFFILLLAMASDTAAYFIGVTFGRRKLYPAISPNKSIEGALGGLAGALIGAVAAKYWFFPVLSVWECLLLGLLLGPLAQIGDLAESMLKRSFGVKDSGHLIPGHGGILDRLDSLLLLFPPVYFFALLRGFG</sequence>
<evidence type="ECO:0000256" key="6">
    <source>
        <dbReference type="ARBA" id="ARBA00012487"/>
    </source>
</evidence>
<dbReference type="EMBL" id="JWJD01000003">
    <property type="protein sequence ID" value="KIH76594.1"/>
    <property type="molecule type" value="Genomic_DNA"/>
</dbReference>
<evidence type="ECO:0000313" key="20">
    <source>
        <dbReference type="EMBL" id="KIH76594.1"/>
    </source>
</evidence>
<evidence type="ECO:0000256" key="3">
    <source>
        <dbReference type="ARBA" id="ARBA00005119"/>
    </source>
</evidence>
<dbReference type="EC" id="2.7.7.41" evidence="6 18"/>
<feature type="transmembrane region" description="Helical" evidence="19">
    <location>
        <begin position="27"/>
        <end position="43"/>
    </location>
</feature>
<organism evidence="20 21">
    <name type="scientific">Geoalkalibacter ferrihydriticus DSM 17813</name>
    <dbReference type="NCBI Taxonomy" id="1121915"/>
    <lineage>
        <taxon>Bacteria</taxon>
        <taxon>Pseudomonadati</taxon>
        <taxon>Thermodesulfobacteriota</taxon>
        <taxon>Desulfuromonadia</taxon>
        <taxon>Desulfuromonadales</taxon>
        <taxon>Geoalkalibacteraceae</taxon>
        <taxon>Geoalkalibacter</taxon>
    </lineage>
</organism>
<keyword evidence="15 19" id="KW-0472">Membrane</keyword>
<feature type="transmembrane region" description="Helical" evidence="19">
    <location>
        <begin position="5"/>
        <end position="21"/>
    </location>
</feature>
<dbReference type="GO" id="GO:0016024">
    <property type="term" value="P:CDP-diacylglycerol biosynthetic process"/>
    <property type="evidence" value="ECO:0007669"/>
    <property type="project" value="UniProtKB-UniPathway"/>
</dbReference>
<dbReference type="Pfam" id="PF01148">
    <property type="entry name" value="CTP_transf_1"/>
    <property type="match status" value="1"/>
</dbReference>
<evidence type="ECO:0000256" key="16">
    <source>
        <dbReference type="ARBA" id="ARBA00023209"/>
    </source>
</evidence>
<evidence type="ECO:0000256" key="13">
    <source>
        <dbReference type="ARBA" id="ARBA00022989"/>
    </source>
</evidence>
<keyword evidence="11 18" id="KW-0812">Transmembrane</keyword>
<proteinExistence type="inferred from homology"/>
<dbReference type="AlphaFoldDB" id="A0A0C2DT16"/>
<keyword evidence="12 18" id="KW-0548">Nucleotidyltransferase</keyword>
<dbReference type="UniPathway" id="UPA00557">
    <property type="reaction ID" value="UER00614"/>
</dbReference>
<keyword evidence="9" id="KW-0444">Lipid biosynthesis</keyword>
<comment type="similarity">
    <text evidence="5 18">Belongs to the CDS family.</text>
</comment>
<evidence type="ECO:0000256" key="12">
    <source>
        <dbReference type="ARBA" id="ARBA00022695"/>
    </source>
</evidence>
<evidence type="ECO:0000256" key="4">
    <source>
        <dbReference type="ARBA" id="ARBA00005189"/>
    </source>
</evidence>
<keyword evidence="16" id="KW-0594">Phospholipid biosynthesis</keyword>
<evidence type="ECO:0000256" key="14">
    <source>
        <dbReference type="ARBA" id="ARBA00023098"/>
    </source>
</evidence>